<feature type="region of interest" description="Disordered" evidence="3">
    <location>
        <begin position="1"/>
        <end position="43"/>
    </location>
</feature>
<comment type="caution">
    <text evidence="5">The sequence shown here is derived from an EMBL/GenBank/DDBJ whole genome shotgun (WGS) entry which is preliminary data.</text>
</comment>
<evidence type="ECO:0000256" key="1">
    <source>
        <dbReference type="ARBA" id="ARBA00009108"/>
    </source>
</evidence>
<comment type="similarity">
    <text evidence="1">Belongs to the UPF0749 family.</text>
</comment>
<dbReference type="AlphaFoldDB" id="J0LNQ0"/>
<keyword evidence="2" id="KW-0175">Coiled coil</keyword>
<dbReference type="OrthoDB" id="3211287at2"/>
<dbReference type="Proteomes" id="UP000006415">
    <property type="component" value="Unassembled WGS sequence"/>
</dbReference>
<dbReference type="GO" id="GO:0005886">
    <property type="term" value="C:plasma membrane"/>
    <property type="evidence" value="ECO:0007669"/>
    <property type="project" value="TreeGrafter"/>
</dbReference>
<dbReference type="eggNOG" id="COG3879">
    <property type="taxonomic scope" value="Bacteria"/>
</dbReference>
<sequence>MASQGTGRQGAPEEDPKGIKGITGSSKATNSPEGSTDEAEATTGAFSVVPRRRLIRIPRISKTTRNKVVASFIIFALGAALGFGYMWQRRNTDTTYTNLSEDELVRLLDETNTQISRLEAQKSALAAQLAAIQKAANKQEEINRIAKENEQTNGILSGRLPAQGQGITITITQGQTKLSSAILFSVIEELRNAGAEVIEFDGVRIVTSSYVVDTENGLECDGVIIGSPFVIKAIGSSTTLQNAIDIAGGVGSRLKIQYGATVKVEQSDQVVINATARPQQNKYAKTVE</sequence>
<dbReference type="Pfam" id="PF05949">
    <property type="entry name" value="DUF881"/>
    <property type="match status" value="1"/>
</dbReference>
<keyword evidence="6" id="KW-1185">Reference proteome</keyword>
<gene>
    <name evidence="5" type="ORF">HMPREF9156_00176</name>
</gene>
<dbReference type="RefSeq" id="WP_007147244.1">
    <property type="nucleotide sequence ID" value="NZ_AKCI01000001.1"/>
</dbReference>
<evidence type="ECO:0000256" key="4">
    <source>
        <dbReference type="SAM" id="Phobius"/>
    </source>
</evidence>
<keyword evidence="4" id="KW-0812">Transmembrane</keyword>
<evidence type="ECO:0000313" key="6">
    <source>
        <dbReference type="Proteomes" id="UP000006415"/>
    </source>
</evidence>
<evidence type="ECO:0000256" key="3">
    <source>
        <dbReference type="SAM" id="MobiDB-lite"/>
    </source>
</evidence>
<dbReference type="STRING" id="857290.HMPREF9156_00176"/>
<feature type="coiled-coil region" evidence="2">
    <location>
        <begin position="101"/>
        <end position="149"/>
    </location>
</feature>
<dbReference type="EMBL" id="AGZS01000001">
    <property type="protein sequence ID" value="EJD65412.1"/>
    <property type="molecule type" value="Genomic_DNA"/>
</dbReference>
<dbReference type="HOGENOM" id="CLU_040273_0_2_11"/>
<dbReference type="PANTHER" id="PTHR37313:SF2">
    <property type="entry name" value="UPF0749 PROTEIN YLXX"/>
    <property type="match status" value="1"/>
</dbReference>
<keyword evidence="4" id="KW-0472">Membrane</keyword>
<reference evidence="5 6" key="1">
    <citation type="submission" date="2012-01" db="EMBL/GenBank/DDBJ databases">
        <title>The Genome Sequence of Scardovia wiggsiae F0424.</title>
        <authorList>
            <consortium name="The Broad Institute Genome Sequencing Platform"/>
            <person name="Earl A."/>
            <person name="Ward D."/>
            <person name="Feldgarden M."/>
            <person name="Gevers D."/>
            <person name="Izard J."/>
            <person name="Ganesan A."/>
            <person name="Baranova O.V."/>
            <person name="Blanton J.M."/>
            <person name="Tanner A.C."/>
            <person name="Mathney J."/>
            <person name="Dewhirst F.E."/>
            <person name="Young S.K."/>
            <person name="Zeng Q."/>
            <person name="Gargeya S."/>
            <person name="Fitzgerald M."/>
            <person name="Haas B."/>
            <person name="Abouelleil A."/>
            <person name="Alvarado L."/>
            <person name="Arachchi H.M."/>
            <person name="Berlin A."/>
            <person name="Chapman S.B."/>
            <person name="Gearin G."/>
            <person name="Goldberg J."/>
            <person name="Griggs A."/>
            <person name="Gujja S."/>
            <person name="Hansen M."/>
            <person name="Heiman D."/>
            <person name="Howarth C."/>
            <person name="Larimer J."/>
            <person name="Lui A."/>
            <person name="MacDonald P.J.P."/>
            <person name="McCowen C."/>
            <person name="Montmayeur A."/>
            <person name="Murphy C."/>
            <person name="Neiman D."/>
            <person name="Pearson M."/>
            <person name="Priest M."/>
            <person name="Roberts A."/>
            <person name="Saif S."/>
            <person name="Shea T."/>
            <person name="Sisk P."/>
            <person name="Stolte C."/>
            <person name="Sykes S."/>
            <person name="Wortman J."/>
            <person name="Nusbaum C."/>
            <person name="Birren B."/>
        </authorList>
    </citation>
    <scope>NUCLEOTIDE SEQUENCE [LARGE SCALE GENOMIC DNA]</scope>
    <source>
        <strain evidence="5 6">F0424</strain>
    </source>
</reference>
<name>J0LNQ0_9BIFI</name>
<dbReference type="PANTHER" id="PTHR37313">
    <property type="entry name" value="UPF0749 PROTEIN RV1825"/>
    <property type="match status" value="1"/>
</dbReference>
<dbReference type="Gene3D" id="3.30.70.1880">
    <property type="entry name" value="Protein of unknown function DUF881"/>
    <property type="match status" value="1"/>
</dbReference>
<dbReference type="InterPro" id="IPR010273">
    <property type="entry name" value="DUF881"/>
</dbReference>
<proteinExistence type="inferred from homology"/>
<evidence type="ECO:0008006" key="7">
    <source>
        <dbReference type="Google" id="ProtNLM"/>
    </source>
</evidence>
<evidence type="ECO:0000256" key="2">
    <source>
        <dbReference type="SAM" id="Coils"/>
    </source>
</evidence>
<feature type="transmembrane region" description="Helical" evidence="4">
    <location>
        <begin position="68"/>
        <end position="87"/>
    </location>
</feature>
<feature type="compositionally biased region" description="Polar residues" evidence="3">
    <location>
        <begin position="23"/>
        <end position="34"/>
    </location>
</feature>
<organism evidence="5 6">
    <name type="scientific">Scardovia wiggsiae F0424</name>
    <dbReference type="NCBI Taxonomy" id="857290"/>
    <lineage>
        <taxon>Bacteria</taxon>
        <taxon>Bacillati</taxon>
        <taxon>Actinomycetota</taxon>
        <taxon>Actinomycetes</taxon>
        <taxon>Bifidobacteriales</taxon>
        <taxon>Bifidobacteriaceae</taxon>
        <taxon>Scardovia</taxon>
    </lineage>
</organism>
<evidence type="ECO:0000313" key="5">
    <source>
        <dbReference type="EMBL" id="EJD65412.1"/>
    </source>
</evidence>
<accession>J0LNQ0</accession>
<protein>
    <recommendedName>
        <fullName evidence="7">DUF881 domain-containing protein</fullName>
    </recommendedName>
</protein>
<keyword evidence="4" id="KW-1133">Transmembrane helix</keyword>